<evidence type="ECO:0000256" key="6">
    <source>
        <dbReference type="ARBA" id="ARBA00023054"/>
    </source>
</evidence>
<evidence type="ECO:0000256" key="2">
    <source>
        <dbReference type="ARBA" id="ARBA00004214"/>
    </source>
</evidence>
<organism evidence="11 12">
    <name type="scientific">Gadus morhua</name>
    <name type="common">Atlantic cod</name>
    <dbReference type="NCBI Taxonomy" id="8049"/>
    <lineage>
        <taxon>Eukaryota</taxon>
        <taxon>Metazoa</taxon>
        <taxon>Chordata</taxon>
        <taxon>Craniata</taxon>
        <taxon>Vertebrata</taxon>
        <taxon>Euteleostomi</taxon>
        <taxon>Actinopterygii</taxon>
        <taxon>Neopterygii</taxon>
        <taxon>Teleostei</taxon>
        <taxon>Neoteleostei</taxon>
        <taxon>Acanthomorphata</taxon>
        <taxon>Zeiogadaria</taxon>
        <taxon>Gadariae</taxon>
        <taxon>Gadiformes</taxon>
        <taxon>Gadoidei</taxon>
        <taxon>Gadidae</taxon>
        <taxon>Gadus</taxon>
    </lineage>
</organism>
<evidence type="ECO:0000256" key="9">
    <source>
        <dbReference type="SAM" id="MobiDB-lite"/>
    </source>
</evidence>
<evidence type="ECO:0000256" key="7">
    <source>
        <dbReference type="ARBA" id="ARBA00023212"/>
    </source>
</evidence>
<evidence type="ECO:0000313" key="12">
    <source>
        <dbReference type="Proteomes" id="UP000694546"/>
    </source>
</evidence>
<gene>
    <name evidence="11" type="primary">CEP44</name>
    <name evidence="11" type="synonym">cep44</name>
</gene>
<feature type="compositionally biased region" description="Polar residues" evidence="9">
    <location>
        <begin position="311"/>
        <end position="324"/>
    </location>
</feature>
<feature type="region of interest" description="Disordered" evidence="9">
    <location>
        <begin position="156"/>
        <end position="187"/>
    </location>
</feature>
<dbReference type="PANTHER" id="PTHR31477:SF1">
    <property type="entry name" value="CENTROSOMAL PROTEIN OF 44 KDA"/>
    <property type="match status" value="1"/>
</dbReference>
<evidence type="ECO:0000256" key="5">
    <source>
        <dbReference type="ARBA" id="ARBA00022490"/>
    </source>
</evidence>
<comment type="function">
    <text evidence="8">Centriole-enriched microtubule-binding protein involved in centriole biogenesis. In collaboration with CEP295 and POC1B, is required for the centriole-to-centrosome conversion by ensuring the formation of bona fide centriole wall. Functions as a linker component that maintains centrosome cohesion. Associates with CROCC and regulates its stability and localization to the centrosome.</text>
</comment>
<dbReference type="Proteomes" id="UP000694546">
    <property type="component" value="Chromosome 3"/>
</dbReference>
<keyword evidence="12" id="KW-1185">Reference proteome</keyword>
<feature type="region of interest" description="Disordered" evidence="9">
    <location>
        <begin position="302"/>
        <end position="363"/>
    </location>
</feature>
<dbReference type="GO" id="GO:0010457">
    <property type="term" value="P:centriole-centriole cohesion"/>
    <property type="evidence" value="ECO:0007669"/>
    <property type="project" value="TreeGrafter"/>
</dbReference>
<evidence type="ECO:0000256" key="4">
    <source>
        <dbReference type="ARBA" id="ARBA00014053"/>
    </source>
</evidence>
<evidence type="ECO:0000256" key="1">
    <source>
        <dbReference type="ARBA" id="ARBA00004114"/>
    </source>
</evidence>
<dbReference type="AlphaFoldDB" id="A0A8C4YWF3"/>
<keyword evidence="6" id="KW-0175">Coiled coil</keyword>
<feature type="compositionally biased region" description="Basic and acidic residues" evidence="9">
    <location>
        <begin position="330"/>
        <end position="342"/>
    </location>
</feature>
<dbReference type="InterPro" id="IPR033603">
    <property type="entry name" value="CEP44"/>
</dbReference>
<sequence>MSTGDLKGALRKLDSLLRAMKYPRDVDYNGLSKGDPSAFLPIVDFSLTTFSPLLTAQLITAEFELTGKTDLRFTDTVYKVLRDVFQYKPVLTKQQFLQCGFSQSKIAVICDIINLVLQRHKQLKKEKLCKEPYSGKTAGDAQPLSRHFCYKDGPLNSPGTLNGQRMNEGKEDKDLPDKRRSQVPPVEERISSLEASLESFALVIERLPTLGTQLESLPMALERLSTLGTRLEGLPLALDKLSTLETRLAKLETHLEKGTACGCPYKNQDLVTISKENWDNLQSRVLLLETKLELASIQRGPLEGSHEHKQAVTQVQPSSLTFSPPLSCPQKDDLQDRLERITSIKQPEQQPPRMASFCTPGLQ</sequence>
<proteinExistence type="predicted"/>
<evidence type="ECO:0000256" key="3">
    <source>
        <dbReference type="ARBA" id="ARBA00004647"/>
    </source>
</evidence>
<dbReference type="CTD" id="80817"/>
<dbReference type="InterPro" id="IPR029157">
    <property type="entry name" value="CEP44_CC"/>
</dbReference>
<dbReference type="KEGG" id="gmh:115541036"/>
<name>A0A8C4YWF3_GADMO</name>
<feature type="compositionally biased region" description="Basic and acidic residues" evidence="9">
    <location>
        <begin position="167"/>
        <end position="187"/>
    </location>
</feature>
<dbReference type="OMA" id="VFHYKPI"/>
<dbReference type="GO" id="GO:0005813">
    <property type="term" value="C:centrosome"/>
    <property type="evidence" value="ECO:0007669"/>
    <property type="project" value="TreeGrafter"/>
</dbReference>
<accession>A0A8C5FKF5</accession>
<dbReference type="GO" id="GO:0030496">
    <property type="term" value="C:midbody"/>
    <property type="evidence" value="ECO:0007669"/>
    <property type="project" value="UniProtKB-SubCell"/>
</dbReference>
<evidence type="ECO:0000259" key="10">
    <source>
        <dbReference type="Pfam" id="PF15007"/>
    </source>
</evidence>
<dbReference type="GO" id="GO:0005814">
    <property type="term" value="C:centriole"/>
    <property type="evidence" value="ECO:0007669"/>
    <property type="project" value="UniProtKB-SubCell"/>
</dbReference>
<feature type="domain" description="Centrosomal CEP44" evidence="10">
    <location>
        <begin position="5"/>
        <end position="127"/>
    </location>
</feature>
<evidence type="ECO:0000313" key="11">
    <source>
        <dbReference type="Ensembl" id="ENSGMOP00000002039.2"/>
    </source>
</evidence>
<reference evidence="11" key="2">
    <citation type="submission" date="2025-09" db="UniProtKB">
        <authorList>
            <consortium name="Ensembl"/>
        </authorList>
    </citation>
    <scope>IDENTIFICATION</scope>
</reference>
<dbReference type="PANTHER" id="PTHR31477">
    <property type="entry name" value="CENTROSOMAL PROTEIN OF 44 KDA"/>
    <property type="match status" value="1"/>
</dbReference>
<evidence type="ECO:0000256" key="8">
    <source>
        <dbReference type="ARBA" id="ARBA00046235"/>
    </source>
</evidence>
<dbReference type="Ensembl" id="ENSGMOT00000002106.2">
    <property type="protein sequence ID" value="ENSGMOP00000002039.2"/>
    <property type="gene ID" value="ENSGMOG00000001932.2"/>
</dbReference>
<accession>A0A8C4YWF3</accession>
<dbReference type="Pfam" id="PF15007">
    <property type="entry name" value="CEP44"/>
    <property type="match status" value="1"/>
</dbReference>
<comment type="subcellular location">
    <subcellularLocation>
        <location evidence="1">Cytoplasm</location>
        <location evidence="1">Cytoskeleton</location>
        <location evidence="1">Microtubule organizing center</location>
        <location evidence="1">Centrosome</location>
        <location evidence="1">Centriole</location>
    </subcellularLocation>
    <subcellularLocation>
        <location evidence="3">Cytoplasm</location>
        <location evidence="3">Cytoskeleton</location>
        <location evidence="3">Spindle pole</location>
    </subcellularLocation>
    <subcellularLocation>
        <location evidence="2">Midbody</location>
    </subcellularLocation>
</comment>
<dbReference type="GeneTree" id="ENSGT00390000009873"/>
<protein>
    <recommendedName>
        <fullName evidence="4">Centrosomal protein of 44 kDa</fullName>
    </recommendedName>
</protein>
<keyword evidence="7" id="KW-0206">Cytoskeleton</keyword>
<keyword evidence="5" id="KW-0963">Cytoplasm</keyword>
<dbReference type="GO" id="GO:0007099">
    <property type="term" value="P:centriole replication"/>
    <property type="evidence" value="ECO:0007669"/>
    <property type="project" value="TreeGrafter"/>
</dbReference>
<dbReference type="GO" id="GO:0000922">
    <property type="term" value="C:spindle pole"/>
    <property type="evidence" value="ECO:0007669"/>
    <property type="project" value="UniProtKB-SubCell"/>
</dbReference>
<reference evidence="11" key="1">
    <citation type="submission" date="2025-08" db="UniProtKB">
        <authorList>
            <consortium name="Ensembl"/>
        </authorList>
    </citation>
    <scope>IDENTIFICATION</scope>
</reference>